<dbReference type="EMBL" id="CAJHJT010000034">
    <property type="protein sequence ID" value="CAD7006577.1"/>
    <property type="molecule type" value="Genomic_DNA"/>
</dbReference>
<dbReference type="PROSITE" id="PS00028">
    <property type="entry name" value="ZINC_FINGER_C2H2_1"/>
    <property type="match status" value="1"/>
</dbReference>
<dbReference type="GO" id="GO:0031123">
    <property type="term" value="P:RNA 3'-end processing"/>
    <property type="evidence" value="ECO:0007669"/>
    <property type="project" value="TreeGrafter"/>
</dbReference>
<feature type="compositionally biased region" description="Polar residues" evidence="1">
    <location>
        <begin position="455"/>
        <end position="468"/>
    </location>
</feature>
<dbReference type="GO" id="GO:0050265">
    <property type="term" value="F:RNA uridylyltransferase activity"/>
    <property type="evidence" value="ECO:0007669"/>
    <property type="project" value="TreeGrafter"/>
</dbReference>
<sequence length="784" mass="90247">MSYNSNNHKCTVCSAAFSCMQECLRHELLYNHNAHLKQHEKNVVTKVKAILDGYETDDYKIVRNNLKKVFEEWKPGQGVSSINKCFCLNDKELRHISERVQNSLKALLRENTLEIHPFGSFVCGLALRDSDIDFFINDVRTKIINRTTTTPNYNKLAGLLRRSNEFGDVIPIRHARVPIINCWHYPAGISVDINLCSANSIYNSYFLRDLLKLDTRLHELVIFLKIWAKQLLLLQEDIPKKLVMGVNYAYQLEGRVAPLPNEVTTSTLIEGFFKFYHFFDFEKTIISPYLGNGIPKQTFKDGTYHFPAYDQQLSAIALIDGERSQHLETAYALCIQDAFILNHNIARSFQDINMHYFRKCFTYAYDVYNNTKFFSDAKRYEALLFGITERMASDVGINLYQYAKSQETRNNKNNFRSNNNLNLLNTQYTCTEDSRRRKSNRMSESFKILNDKKNSQSTVSENSVNPIHNNDIERKSEDPSGNAQSSEVAKNAKNLQSTATYSAKELNNTNNNASATNENCKDLSNNINYPPVDAESSEISKKLLLTVTGNSKELNNKNTNECADNKSCKDSEIESCPSMGNENSEVLNNDMNYQLSEMVCCSDMNYQCFPSAAELRAISTVINPSISKNVHNLWIEYYMVAITEILTDVYCLDLQFATPIHSDKHQRLDDKTESYAFLISGSVDQWTGRLHQRSNYKSFMELQLEQTKRFTMERRQKSQFAVHLNAVLTLNISRKEPAINLVLTPRNTKYGILTKKDPLRKFFMMFKCSIQNFNIRDKLNAKRT</sequence>
<accession>A0A811V9W4</accession>
<dbReference type="InterPro" id="IPR043519">
    <property type="entry name" value="NT_sf"/>
</dbReference>
<dbReference type="AlphaFoldDB" id="A0A811V9W4"/>
<proteinExistence type="predicted"/>
<comment type="caution">
    <text evidence="3">The sequence shown here is derived from an EMBL/GenBank/DDBJ whole genome shotgun (WGS) entry which is preliminary data.</text>
</comment>
<feature type="compositionally biased region" description="Polar residues" evidence="1">
    <location>
        <begin position="479"/>
        <end position="491"/>
    </location>
</feature>
<dbReference type="CDD" id="cd05402">
    <property type="entry name" value="NT_PAP_TUTase"/>
    <property type="match status" value="1"/>
</dbReference>
<evidence type="ECO:0000313" key="3">
    <source>
        <dbReference type="EMBL" id="CAD7006577.1"/>
    </source>
</evidence>
<evidence type="ECO:0000313" key="4">
    <source>
        <dbReference type="Proteomes" id="UP000606786"/>
    </source>
</evidence>
<dbReference type="Pfam" id="PF23712">
    <property type="entry name" value="Mkg_C"/>
    <property type="match status" value="1"/>
</dbReference>
<dbReference type="Pfam" id="PF22600">
    <property type="entry name" value="MTPAP-like_central"/>
    <property type="match status" value="1"/>
</dbReference>
<name>A0A811V9W4_CERCA</name>
<gene>
    <name evidence="3" type="ORF">CCAP1982_LOCUS14891</name>
</gene>
<dbReference type="Gene3D" id="1.10.1410.10">
    <property type="match status" value="1"/>
</dbReference>
<feature type="domain" description="C2H2-type" evidence="2">
    <location>
        <begin position="10"/>
        <end position="32"/>
    </location>
</feature>
<dbReference type="InterPro" id="IPR054708">
    <property type="entry name" value="MTPAP-like_central"/>
</dbReference>
<dbReference type="PANTHER" id="PTHR12271">
    <property type="entry name" value="POLY A POLYMERASE CID PAP -RELATED"/>
    <property type="match status" value="1"/>
</dbReference>
<protein>
    <submittedName>
        <fullName evidence="3">(Mediterranean fruit fly) hypothetical protein</fullName>
    </submittedName>
</protein>
<dbReference type="SUPFAM" id="SSF81631">
    <property type="entry name" value="PAP/OAS1 substrate-binding domain"/>
    <property type="match status" value="1"/>
</dbReference>
<dbReference type="Proteomes" id="UP000606786">
    <property type="component" value="Unassembled WGS sequence"/>
</dbReference>
<dbReference type="InterPro" id="IPR056628">
    <property type="entry name" value="Mkg_C"/>
</dbReference>
<dbReference type="OrthoDB" id="419694at2759"/>
<feature type="region of interest" description="Disordered" evidence="1">
    <location>
        <begin position="426"/>
        <end position="491"/>
    </location>
</feature>
<dbReference type="InterPro" id="IPR013087">
    <property type="entry name" value="Znf_C2H2_type"/>
</dbReference>
<dbReference type="SUPFAM" id="SSF81301">
    <property type="entry name" value="Nucleotidyltransferase"/>
    <property type="match status" value="1"/>
</dbReference>
<reference evidence="3" key="1">
    <citation type="submission" date="2020-11" db="EMBL/GenBank/DDBJ databases">
        <authorList>
            <person name="Whitehead M."/>
        </authorList>
    </citation>
    <scope>NUCLEOTIDE SEQUENCE</scope>
    <source>
        <strain evidence="3">EGII</strain>
    </source>
</reference>
<evidence type="ECO:0000259" key="2">
    <source>
        <dbReference type="PROSITE" id="PS00028"/>
    </source>
</evidence>
<keyword evidence="4" id="KW-1185">Reference proteome</keyword>
<evidence type="ECO:0000256" key="1">
    <source>
        <dbReference type="SAM" id="MobiDB-lite"/>
    </source>
</evidence>
<dbReference type="PANTHER" id="PTHR12271:SF138">
    <property type="entry name" value="GH05885P"/>
    <property type="match status" value="1"/>
</dbReference>
<organism evidence="3 4">
    <name type="scientific">Ceratitis capitata</name>
    <name type="common">Mediterranean fruit fly</name>
    <name type="synonym">Tephritis capitata</name>
    <dbReference type="NCBI Taxonomy" id="7213"/>
    <lineage>
        <taxon>Eukaryota</taxon>
        <taxon>Metazoa</taxon>
        <taxon>Ecdysozoa</taxon>
        <taxon>Arthropoda</taxon>
        <taxon>Hexapoda</taxon>
        <taxon>Insecta</taxon>
        <taxon>Pterygota</taxon>
        <taxon>Neoptera</taxon>
        <taxon>Endopterygota</taxon>
        <taxon>Diptera</taxon>
        <taxon>Brachycera</taxon>
        <taxon>Muscomorpha</taxon>
        <taxon>Tephritoidea</taxon>
        <taxon>Tephritidae</taxon>
        <taxon>Ceratitis</taxon>
        <taxon>Ceratitis</taxon>
    </lineage>
</organism>
<dbReference type="Gene3D" id="3.30.460.10">
    <property type="entry name" value="Beta Polymerase, domain 2"/>
    <property type="match status" value="1"/>
</dbReference>